<keyword evidence="3" id="KW-0472">Membrane</keyword>
<evidence type="ECO:0000256" key="1">
    <source>
        <dbReference type="ARBA" id="ARBA00023006"/>
    </source>
</evidence>
<dbReference type="Pfam" id="PF09758">
    <property type="entry name" value="FPL"/>
    <property type="match status" value="1"/>
</dbReference>
<feature type="compositionally biased region" description="Acidic residues" evidence="2">
    <location>
        <begin position="670"/>
        <end position="684"/>
    </location>
</feature>
<keyword evidence="3" id="KW-0812">Transmembrane</keyword>
<evidence type="ECO:0000256" key="2">
    <source>
        <dbReference type="SAM" id="MobiDB-lite"/>
    </source>
</evidence>
<evidence type="ECO:0000259" key="4">
    <source>
        <dbReference type="Pfam" id="PF09758"/>
    </source>
</evidence>
<feature type="region of interest" description="Disordered" evidence="2">
    <location>
        <begin position="850"/>
        <end position="871"/>
    </location>
</feature>
<organism evidence="5 6">
    <name type="scientific">Discostella pseudostelligera</name>
    <dbReference type="NCBI Taxonomy" id="259834"/>
    <lineage>
        <taxon>Eukaryota</taxon>
        <taxon>Sar</taxon>
        <taxon>Stramenopiles</taxon>
        <taxon>Ochrophyta</taxon>
        <taxon>Bacillariophyta</taxon>
        <taxon>Coscinodiscophyceae</taxon>
        <taxon>Thalassiosirophycidae</taxon>
        <taxon>Stephanodiscales</taxon>
        <taxon>Stephanodiscaceae</taxon>
        <taxon>Discostella</taxon>
    </lineage>
</organism>
<dbReference type="Pfam" id="PF13593">
    <property type="entry name" value="SBF_like"/>
    <property type="match status" value="1"/>
</dbReference>
<feature type="compositionally biased region" description="Low complexity" evidence="2">
    <location>
        <begin position="1768"/>
        <end position="1781"/>
    </location>
</feature>
<dbReference type="PANTHER" id="PTHR21481:SF0">
    <property type="entry name" value="PROTEIN CLEC16A"/>
    <property type="match status" value="1"/>
</dbReference>
<reference evidence="5 6" key="1">
    <citation type="submission" date="2024-10" db="EMBL/GenBank/DDBJ databases">
        <title>Updated reference genomes for cyclostephanoid diatoms.</title>
        <authorList>
            <person name="Roberts W.R."/>
            <person name="Alverson A.J."/>
        </authorList>
    </citation>
    <scope>NUCLEOTIDE SEQUENCE [LARGE SCALE GENOMIC DNA]</scope>
    <source>
        <strain evidence="5 6">AJA232-27</strain>
    </source>
</reference>
<feature type="compositionally biased region" description="Pro residues" evidence="2">
    <location>
        <begin position="417"/>
        <end position="428"/>
    </location>
</feature>
<feature type="compositionally biased region" description="Low complexity" evidence="2">
    <location>
        <begin position="185"/>
        <end position="218"/>
    </location>
</feature>
<proteinExistence type="predicted"/>
<feature type="region of interest" description="Disordered" evidence="2">
    <location>
        <begin position="1"/>
        <end position="51"/>
    </location>
</feature>
<evidence type="ECO:0000313" key="5">
    <source>
        <dbReference type="EMBL" id="KAL3757710.1"/>
    </source>
</evidence>
<name>A0ABD3MAY9_9STRA</name>
<feature type="compositionally biased region" description="Basic and acidic residues" evidence="2">
    <location>
        <begin position="172"/>
        <end position="184"/>
    </location>
</feature>
<dbReference type="Proteomes" id="UP001530293">
    <property type="component" value="Unassembled WGS sequence"/>
</dbReference>
<feature type="transmembrane region" description="Helical" evidence="3">
    <location>
        <begin position="2087"/>
        <end position="2106"/>
    </location>
</feature>
<dbReference type="PANTHER" id="PTHR21481">
    <property type="entry name" value="PROTEIN CLEC16A"/>
    <property type="match status" value="1"/>
</dbReference>
<feature type="transmembrane region" description="Helical" evidence="3">
    <location>
        <begin position="1980"/>
        <end position="2004"/>
    </location>
</feature>
<feature type="compositionally biased region" description="Acidic residues" evidence="2">
    <location>
        <begin position="693"/>
        <end position="704"/>
    </location>
</feature>
<feature type="compositionally biased region" description="Low complexity" evidence="2">
    <location>
        <begin position="614"/>
        <end position="624"/>
    </location>
</feature>
<dbReference type="EMBL" id="JALLBG020000254">
    <property type="protein sequence ID" value="KAL3757710.1"/>
    <property type="molecule type" value="Genomic_DNA"/>
</dbReference>
<feature type="transmembrane region" description="Helical" evidence="3">
    <location>
        <begin position="2112"/>
        <end position="2134"/>
    </location>
</feature>
<feature type="compositionally biased region" description="Basic and acidic residues" evidence="2">
    <location>
        <begin position="278"/>
        <end position="305"/>
    </location>
</feature>
<feature type="region of interest" description="Disordered" evidence="2">
    <location>
        <begin position="86"/>
        <end position="218"/>
    </location>
</feature>
<feature type="region of interest" description="Disordered" evidence="2">
    <location>
        <begin position="805"/>
        <end position="832"/>
    </location>
</feature>
<gene>
    <name evidence="5" type="ORF">ACHAWU_000351</name>
</gene>
<feature type="transmembrane region" description="Helical" evidence="3">
    <location>
        <begin position="2154"/>
        <end position="2176"/>
    </location>
</feature>
<feature type="compositionally biased region" description="Polar residues" evidence="2">
    <location>
        <begin position="32"/>
        <end position="44"/>
    </location>
</feature>
<feature type="transmembrane region" description="Helical" evidence="3">
    <location>
        <begin position="2182"/>
        <end position="2207"/>
    </location>
</feature>
<feature type="compositionally biased region" description="Basic and acidic residues" evidence="2">
    <location>
        <begin position="1096"/>
        <end position="1114"/>
    </location>
</feature>
<feature type="region of interest" description="Disordered" evidence="2">
    <location>
        <begin position="277"/>
        <end position="347"/>
    </location>
</feature>
<feature type="compositionally biased region" description="Low complexity" evidence="2">
    <location>
        <begin position="12"/>
        <end position="31"/>
    </location>
</feature>
<keyword evidence="6" id="KW-1185">Reference proteome</keyword>
<feature type="compositionally biased region" description="Low complexity" evidence="2">
    <location>
        <begin position="738"/>
        <end position="749"/>
    </location>
</feature>
<dbReference type="InterPro" id="IPR039272">
    <property type="entry name" value="CLEC16A/TT9"/>
</dbReference>
<dbReference type="GO" id="GO:0006914">
    <property type="term" value="P:autophagy"/>
    <property type="evidence" value="ECO:0007669"/>
    <property type="project" value="UniProtKB-KW"/>
</dbReference>
<feature type="compositionally biased region" description="Acidic residues" evidence="2">
    <location>
        <begin position="331"/>
        <end position="340"/>
    </location>
</feature>
<feature type="domain" description="FPL" evidence="4">
    <location>
        <begin position="434"/>
        <end position="608"/>
    </location>
</feature>
<feature type="compositionally biased region" description="Basic residues" evidence="2">
    <location>
        <begin position="1073"/>
        <end position="1088"/>
    </location>
</feature>
<feature type="region of interest" description="Disordered" evidence="2">
    <location>
        <begin position="1052"/>
        <end position="1118"/>
    </location>
</feature>
<accession>A0ABD3MAY9</accession>
<dbReference type="InterPro" id="IPR019155">
    <property type="entry name" value="CLEC16A/TT9_N"/>
</dbReference>
<feature type="compositionally biased region" description="Basic residues" evidence="2">
    <location>
        <begin position="719"/>
        <end position="734"/>
    </location>
</feature>
<feature type="compositionally biased region" description="Basic and acidic residues" evidence="2">
    <location>
        <begin position="855"/>
        <end position="864"/>
    </location>
</feature>
<feature type="region of interest" description="Disordered" evidence="2">
    <location>
        <begin position="391"/>
        <end position="428"/>
    </location>
</feature>
<protein>
    <recommendedName>
        <fullName evidence="4">FPL domain-containing protein</fullName>
    </recommendedName>
</protein>
<keyword evidence="3" id="KW-1133">Transmembrane helix</keyword>
<feature type="compositionally biased region" description="Basic and acidic residues" evidence="2">
    <location>
        <begin position="705"/>
        <end position="718"/>
    </location>
</feature>
<feature type="compositionally biased region" description="Basic residues" evidence="2">
    <location>
        <begin position="1"/>
        <end position="11"/>
    </location>
</feature>
<keyword evidence="1" id="KW-0072">Autophagy</keyword>
<evidence type="ECO:0000256" key="3">
    <source>
        <dbReference type="SAM" id="Phobius"/>
    </source>
</evidence>
<feature type="region of interest" description="Disordered" evidence="2">
    <location>
        <begin position="614"/>
        <end position="633"/>
    </location>
</feature>
<feature type="region of interest" description="Disordered" evidence="2">
    <location>
        <begin position="670"/>
        <end position="754"/>
    </location>
</feature>
<evidence type="ECO:0000313" key="6">
    <source>
        <dbReference type="Proteomes" id="UP001530293"/>
    </source>
</evidence>
<feature type="transmembrane region" description="Helical" evidence="3">
    <location>
        <begin position="2016"/>
        <end position="2035"/>
    </location>
</feature>
<feature type="compositionally biased region" description="Low complexity" evidence="2">
    <location>
        <begin position="818"/>
        <end position="832"/>
    </location>
</feature>
<feature type="compositionally biased region" description="Low complexity" evidence="2">
    <location>
        <begin position="1529"/>
        <end position="1546"/>
    </location>
</feature>
<feature type="compositionally biased region" description="Low complexity" evidence="2">
    <location>
        <begin position="89"/>
        <end position="104"/>
    </location>
</feature>
<feature type="compositionally biased region" description="Low complexity" evidence="2">
    <location>
        <begin position="403"/>
        <end position="416"/>
    </location>
</feature>
<feature type="region of interest" description="Disordered" evidence="2">
    <location>
        <begin position="523"/>
        <end position="542"/>
    </location>
</feature>
<comment type="caution">
    <text evidence="5">The sequence shown here is derived from an EMBL/GenBank/DDBJ whole genome shotgun (WGS) entry which is preliminary data.</text>
</comment>
<dbReference type="Gene3D" id="1.20.1530.20">
    <property type="match status" value="1"/>
</dbReference>
<dbReference type="InterPro" id="IPR038770">
    <property type="entry name" value="Na+/solute_symporter_sf"/>
</dbReference>
<sequence>MFARYYGRRAHTTASPSSSLPTSPDLSAASSNGPSARQNQRRTLSSSNEANNAMAEASKMLEELRTVLDKLDHLWVKIAPPPVATPLISASPPQSQSLPPSQSQTEEEDKNANELDDSDGVGDSTKNIGNAAVLVDNNQEGGIHNADDDESDCSVRTDTDNYDTTKNNCSVKNEDGNDHVDEGPSPRLSTSTASSASAASAAPTPQMTPPSQSTTSPIIPTRSAKFLDIHPTDINDIIECLRRSAEIVALSERRAGALEEELAAVLESSRLRRKDRRKNREINDNDASNKADADGEVHIPDKLDNIDDDDMNSKSQSTTGDDNLKQQNEELNGEDEDADDDEKKTEEDNYVDDAARLLPHHIASFELFCERNVLSKIVGLVTGSAFDNPSYTPTPHLLPRPQPQSRQQNLQSSPLPSTQPPPPLPPSLLLPPLSIATQAVQSASILIQNVCRATSLYLLLSNNVVNDLIGLPLDAYKRACAAEEADADAKDVAAAAAAAVVTTTGRKWGQQLHHLQQQQQQHQLLQQQQQQQRRHRQQRHQQEISELTTHFVSFLKGLAMRVNAETLQFFLSFPITTSTTMTTKDEKDRSGEKEVEFPLYARALEFCSPLVLMPTSSSTPSSSSGGEEDGNHHLDDPFVRITAMSVCMNILRLVTYHHIDVDDDIESVVDDNDDDDITNDDQDEEAAHACSDDNSDNAEVEDDDSIRQMEDNVNERREERKHKKQKQRRQHRDRQRNTSLPTSTPTGLLHKNPPVLPLQDRIAIAEYACHPTRVSDLISPLCVRLTTQFGQVEGMVRMLEEWDKDNSSIEGDNDAIDDSASTSSTTEAVATTTDTKLSAPSYKILSTTATTASRDVNEQEERKKQQQIHIRKQRRAAERARLCSAMQNLVANVQDELLLLDDFLKVGLISLNEQVIEMLLATFVYPMLLQPLLLPIHRYSSSPEKDMDATVQQGKDVEVENDNDPNVALEEKNLSAVITLQSSAPFSSILCSTTLSADGDATTTTANSNSTRKPQQDLAPAKTALYGLSLVIRTISNQTFRHLLLVALLHPHSPRASGGRPVVRSRPQITLRRGSRSGSKPRRKKKEKIKGVSSNSRDDSLGEIRTDANQERQSTECGELLQQDVDVYSFGTEGSNENDVDDKSANTNSFILAPSLVDILRHSCANQQIPSGDEATEETLSSGATMTRPNPYRHVLLSSISGSAEMAALQPLATALIHAAVSTAGSSTIQRIMLPMKDGDKCTTPSSIVTTIADGSSIGSDSEEETLKCLCLSIVNTIVTFDGWWKVKFNTVAARTLMDVISNKPVYISFAKDLVGTIRHDAAKFLMAIPSQLDARSREGEAENTDATQASERRPSALVDKQYLDNWLIDRFFFDRAGKSTISVVENVCYLKECCEEDDALEERYRYGLEVLTAMSLTEACALLCESTTVVATESAVNTSFHCAASWALACLYLDAFHGKLKKMLCSVIDNNDESGGQQHALLRRRLSYISPNRSRNDDDSLQEEEAISSSLAHISSKFTIAMLDECESPSSSGRNNSESSNDSSSIATPPEYGSAVGLVGRAAFPCVIELTSPASSSLFTGRTCISNEGIRWQSLYLVVLGKWAVFAEPGSDGTSAAVGEGRVVASCKLACLSFRRDGSSAANDKTNSARRLLVSHTSLDPRPPPLFVVDSSAASAIPRGGGRGGGGSILVPNELRLTRSRMDLWFEDYHAGERARKVLSAKIAKATYRKCRNYVLLRMGTCLFVMEQKRAEANLRHHPSPSPSPFPATATATATATDTATDDTTQSSLIKMKNLKATLVFAITAASSLASTSNAFIPIHTAVNEPAAERARRRRRCTDTNICPHHYAVRGGGVDDNSFTTSSSSSTPSLSFITQQAKSFASKQFFPLGMVVAVTFAKLFPWLGKNGSIVHPELFIGQHGVATIFLLSGLSLRLSELSDAISNVSLNMAIQFATFAVWPFCIGLPLTKVLGSFNILPRPLIDGLLILTCLPTTINMCVVLTSTSGGNVACSLCNAVMSNVAGIFITPALLILFLGKREINLPFLDMVKKLCGKVLLPVAVGQALRATPIKDLYEKRNKFFKRFQEIVLLGIVWNAFCNAFSNGLGLDLTHAIALLILLPLLHLGALFAFFSIFRYSGGVNTTSTTTKAGRDAVAATLCASHKTLAFGLPLINTIFSGSSNLASYCAPLMLVHPIQLLIGSFVVPYFKQFTGVI</sequence>
<feature type="region of interest" description="Disordered" evidence="2">
    <location>
        <begin position="1527"/>
        <end position="1548"/>
    </location>
</feature>
<feature type="compositionally biased region" description="Acidic residues" evidence="2">
    <location>
        <begin position="105"/>
        <end position="120"/>
    </location>
</feature>
<feature type="transmembrane region" description="Helical" evidence="3">
    <location>
        <begin position="1947"/>
        <end position="1968"/>
    </location>
</feature>
<feature type="region of interest" description="Disordered" evidence="2">
    <location>
        <begin position="1755"/>
        <end position="1781"/>
    </location>
</feature>
<dbReference type="InterPro" id="IPR016833">
    <property type="entry name" value="Put_Na-Bile_cotransptr"/>
</dbReference>